<comment type="similarity">
    <text evidence="3">Belongs to the RNA polymerase II subunit 5-mediating protein family.</text>
</comment>
<dbReference type="eggNOG" id="KOG3130">
    <property type="taxonomic scope" value="Eukaryota"/>
</dbReference>
<dbReference type="EMBL" id="KQ241953">
    <property type="protein sequence ID" value="KNC82159.1"/>
    <property type="molecule type" value="Genomic_DNA"/>
</dbReference>
<evidence type="ECO:0000256" key="3">
    <source>
        <dbReference type="ARBA" id="ARBA00038295"/>
    </source>
</evidence>
<dbReference type="InterPro" id="IPR052255">
    <property type="entry name" value="RNA_pol_II_subunit5-mediator"/>
</dbReference>
<dbReference type="RefSeq" id="XP_014156061.1">
    <property type="nucleotide sequence ID" value="XM_014300586.1"/>
</dbReference>
<dbReference type="GO" id="GO:0000122">
    <property type="term" value="P:negative regulation of transcription by RNA polymerase II"/>
    <property type="evidence" value="ECO:0007669"/>
    <property type="project" value="TreeGrafter"/>
</dbReference>
<dbReference type="SUPFAM" id="SSF46579">
    <property type="entry name" value="Prefoldin"/>
    <property type="match status" value="1"/>
</dbReference>
<organism evidence="5 6">
    <name type="scientific">Sphaeroforma arctica JP610</name>
    <dbReference type="NCBI Taxonomy" id="667725"/>
    <lineage>
        <taxon>Eukaryota</taxon>
        <taxon>Ichthyosporea</taxon>
        <taxon>Ichthyophonida</taxon>
        <taxon>Sphaeroforma</taxon>
    </lineage>
</organism>
<dbReference type="GO" id="GO:0005634">
    <property type="term" value="C:nucleus"/>
    <property type="evidence" value="ECO:0007669"/>
    <property type="project" value="UniProtKB-SubCell"/>
</dbReference>
<keyword evidence="2" id="KW-0539">Nucleus</keyword>
<protein>
    <submittedName>
        <fullName evidence="5">Uncharacterized protein</fullName>
    </submittedName>
</protein>
<dbReference type="GO" id="GO:0003682">
    <property type="term" value="F:chromatin binding"/>
    <property type="evidence" value="ECO:0007669"/>
    <property type="project" value="TreeGrafter"/>
</dbReference>
<dbReference type="InterPro" id="IPR004127">
    <property type="entry name" value="Prefoldin_subunit_alpha"/>
</dbReference>
<dbReference type="AlphaFoldDB" id="A0A0L0FZY7"/>
<dbReference type="InterPro" id="IPR009053">
    <property type="entry name" value="Prefoldin"/>
</dbReference>
<dbReference type="Gene3D" id="1.10.287.370">
    <property type="match status" value="1"/>
</dbReference>
<feature type="region of interest" description="Disordered" evidence="4">
    <location>
        <begin position="273"/>
        <end position="292"/>
    </location>
</feature>
<evidence type="ECO:0000313" key="5">
    <source>
        <dbReference type="EMBL" id="KNC82159.1"/>
    </source>
</evidence>
<evidence type="ECO:0000256" key="1">
    <source>
        <dbReference type="ARBA" id="ARBA00004123"/>
    </source>
</evidence>
<dbReference type="GO" id="GO:0003714">
    <property type="term" value="F:transcription corepressor activity"/>
    <property type="evidence" value="ECO:0007669"/>
    <property type="project" value="TreeGrafter"/>
</dbReference>
<comment type="subcellular location">
    <subcellularLocation>
        <location evidence="1">Nucleus</location>
    </subcellularLocation>
</comment>
<dbReference type="STRING" id="667725.A0A0L0FZY7"/>
<dbReference type="Proteomes" id="UP000054560">
    <property type="component" value="Unassembled WGS sequence"/>
</dbReference>
<evidence type="ECO:0000256" key="2">
    <source>
        <dbReference type="ARBA" id="ARBA00023242"/>
    </source>
</evidence>
<dbReference type="Pfam" id="PF02996">
    <property type="entry name" value="Prefoldin"/>
    <property type="match status" value="1"/>
</dbReference>
<dbReference type="CDD" id="cd23159">
    <property type="entry name" value="Prefoldin_URI1"/>
    <property type="match status" value="1"/>
</dbReference>
<reference evidence="5 6" key="1">
    <citation type="submission" date="2011-02" db="EMBL/GenBank/DDBJ databases">
        <title>The Genome Sequence of Sphaeroforma arctica JP610.</title>
        <authorList>
            <consortium name="The Broad Institute Genome Sequencing Platform"/>
            <person name="Russ C."/>
            <person name="Cuomo C."/>
            <person name="Young S.K."/>
            <person name="Zeng Q."/>
            <person name="Gargeya S."/>
            <person name="Alvarado L."/>
            <person name="Berlin A."/>
            <person name="Chapman S.B."/>
            <person name="Chen Z."/>
            <person name="Freedman E."/>
            <person name="Gellesch M."/>
            <person name="Goldberg J."/>
            <person name="Griggs A."/>
            <person name="Gujja S."/>
            <person name="Heilman E."/>
            <person name="Heiman D."/>
            <person name="Howarth C."/>
            <person name="Mehta T."/>
            <person name="Neiman D."/>
            <person name="Pearson M."/>
            <person name="Roberts A."/>
            <person name="Saif S."/>
            <person name="Shea T."/>
            <person name="Shenoy N."/>
            <person name="Sisk P."/>
            <person name="Stolte C."/>
            <person name="Sykes S."/>
            <person name="White J."/>
            <person name="Yandava C."/>
            <person name="Burger G."/>
            <person name="Gray M.W."/>
            <person name="Holland P.W.H."/>
            <person name="King N."/>
            <person name="Lang F.B.F."/>
            <person name="Roger A.J."/>
            <person name="Ruiz-Trillo I."/>
            <person name="Haas B."/>
            <person name="Nusbaum C."/>
            <person name="Birren B."/>
        </authorList>
    </citation>
    <scope>NUCLEOTIDE SEQUENCE [LARGE SCALE GENOMIC DNA]</scope>
    <source>
        <strain evidence="5 6">JP610</strain>
    </source>
</reference>
<dbReference type="GeneID" id="25906044"/>
<proteinExistence type="inferred from homology"/>
<dbReference type="GO" id="GO:0019212">
    <property type="term" value="F:phosphatase inhibitor activity"/>
    <property type="evidence" value="ECO:0007669"/>
    <property type="project" value="TreeGrafter"/>
</dbReference>
<accession>A0A0L0FZY7</accession>
<dbReference type="PANTHER" id="PTHR15111:SF0">
    <property type="entry name" value="UNCONVENTIONAL PREFOLDIN RPB5 INTERACTOR 1"/>
    <property type="match status" value="1"/>
</dbReference>
<name>A0A0L0FZY7_9EUKA</name>
<evidence type="ECO:0000256" key="4">
    <source>
        <dbReference type="SAM" id="MobiDB-lite"/>
    </source>
</evidence>
<evidence type="ECO:0000313" key="6">
    <source>
        <dbReference type="Proteomes" id="UP000054560"/>
    </source>
</evidence>
<keyword evidence="6" id="KW-1185">Reference proteome</keyword>
<sequence length="336" mass="37301">MSIINRARGNVKCLSLRGARADLNLWDIREEQISNTKTKISVLPEELTHNVLVPVGKLAFMKGRLEHTNELMVLLGMNTLVKMSAKEAAAVLERRLEYTASKRSKIDQTVQNLSARLEMSYAEFDPDRGMDEDGNPIFEINEPYLSEDEMEAAGAAVKENPVTEIVESDSSEEVKDSEFADEVNMEMEEYWAAIERLQELEDLNNELALSDEDEYENTDTLEISEAGKVGEGGEGLDRLLQDSINDLEIEDRTAKLAQKEQVAPARNIQVPNLAEPTTVKKSDLQAQGKPTGTAAAFNGDVLEREPVPNSYGACVQSEASAKKISKFKAMRMGKQT</sequence>
<dbReference type="PANTHER" id="PTHR15111">
    <property type="entry name" value="RNA POLYMERASE II SUBUNIT 5-MEDIATING PROTEIN NNX3"/>
    <property type="match status" value="1"/>
</dbReference>
<dbReference type="OrthoDB" id="21413at2759"/>
<gene>
    <name evidence="5" type="ORF">SARC_05540</name>
</gene>